<dbReference type="EMBL" id="JAEINH010000019">
    <property type="protein sequence ID" value="MBI9116196.1"/>
    <property type="molecule type" value="Genomic_DNA"/>
</dbReference>
<evidence type="ECO:0000256" key="3">
    <source>
        <dbReference type="ARBA" id="ARBA00022679"/>
    </source>
</evidence>
<gene>
    <name evidence="10" type="ORF">JAV76_14360</name>
</gene>
<comment type="similarity">
    <text evidence="2">Belongs to the bacterial sugar transferase family.</text>
</comment>
<dbReference type="PANTHER" id="PTHR30576">
    <property type="entry name" value="COLANIC BIOSYNTHESIS UDP-GLUCOSE LIPID CARRIER TRANSFERASE"/>
    <property type="match status" value="1"/>
</dbReference>
<accession>A0A934IE49</accession>
<proteinExistence type="inferred from homology"/>
<reference evidence="10" key="1">
    <citation type="submission" date="2020-12" db="EMBL/GenBank/DDBJ databases">
        <title>Sanguibacter suaedae sp. nov., isolated from Suaeda aralocaspica.</title>
        <authorList>
            <person name="Ma Q."/>
        </authorList>
    </citation>
    <scope>NUCLEOTIDE SEQUENCE</scope>
    <source>
        <strain evidence="10">YZGR15</strain>
    </source>
</reference>
<evidence type="ECO:0000313" key="11">
    <source>
        <dbReference type="Proteomes" id="UP000602087"/>
    </source>
</evidence>
<evidence type="ECO:0000256" key="8">
    <source>
        <dbReference type="SAM" id="Phobius"/>
    </source>
</evidence>
<keyword evidence="3 10" id="KW-0808">Transferase</keyword>
<feature type="region of interest" description="Disordered" evidence="7">
    <location>
        <begin position="44"/>
        <end position="72"/>
    </location>
</feature>
<comment type="caution">
    <text evidence="10">The sequence shown here is derived from an EMBL/GenBank/DDBJ whole genome shotgun (WGS) entry which is preliminary data.</text>
</comment>
<keyword evidence="5 8" id="KW-1133">Transmembrane helix</keyword>
<evidence type="ECO:0000256" key="1">
    <source>
        <dbReference type="ARBA" id="ARBA00004141"/>
    </source>
</evidence>
<organism evidence="10 11">
    <name type="scientific">Sanguibacter suaedae</name>
    <dbReference type="NCBI Taxonomy" id="2795737"/>
    <lineage>
        <taxon>Bacteria</taxon>
        <taxon>Bacillati</taxon>
        <taxon>Actinomycetota</taxon>
        <taxon>Actinomycetes</taxon>
        <taxon>Micrococcales</taxon>
        <taxon>Sanguibacteraceae</taxon>
        <taxon>Sanguibacter</taxon>
    </lineage>
</organism>
<dbReference type="RefSeq" id="WP_198734764.1">
    <property type="nucleotide sequence ID" value="NZ_JAEINH010000019.1"/>
</dbReference>
<dbReference type="AlphaFoldDB" id="A0A934IE49"/>
<keyword evidence="4 8" id="KW-0812">Transmembrane</keyword>
<dbReference type="Pfam" id="PF02397">
    <property type="entry name" value="Bac_transf"/>
    <property type="match status" value="1"/>
</dbReference>
<evidence type="ECO:0000256" key="4">
    <source>
        <dbReference type="ARBA" id="ARBA00022692"/>
    </source>
</evidence>
<dbReference type="InterPro" id="IPR003362">
    <property type="entry name" value="Bact_transf"/>
</dbReference>
<dbReference type="PANTHER" id="PTHR30576:SF10">
    <property type="entry name" value="SLL5057 PROTEIN"/>
    <property type="match status" value="1"/>
</dbReference>
<evidence type="ECO:0000256" key="7">
    <source>
        <dbReference type="SAM" id="MobiDB-lite"/>
    </source>
</evidence>
<feature type="transmembrane region" description="Helical" evidence="8">
    <location>
        <begin position="357"/>
        <end position="378"/>
    </location>
</feature>
<dbReference type="InterPro" id="IPR017475">
    <property type="entry name" value="EPS_sugar_tfrase"/>
</dbReference>
<protein>
    <submittedName>
        <fullName evidence="10">Sugar transferase</fullName>
    </submittedName>
</protein>
<evidence type="ECO:0000259" key="9">
    <source>
        <dbReference type="Pfam" id="PF02397"/>
    </source>
</evidence>
<feature type="domain" description="Bacterial sugar transferase" evidence="9">
    <location>
        <begin position="352"/>
        <end position="539"/>
    </location>
</feature>
<dbReference type="GO" id="GO:0016020">
    <property type="term" value="C:membrane"/>
    <property type="evidence" value="ECO:0007669"/>
    <property type="project" value="UniProtKB-SubCell"/>
</dbReference>
<dbReference type="Gene3D" id="3.40.50.720">
    <property type="entry name" value="NAD(P)-binding Rossmann-like Domain"/>
    <property type="match status" value="1"/>
</dbReference>
<feature type="transmembrane region" description="Helical" evidence="8">
    <location>
        <begin position="82"/>
        <end position="102"/>
    </location>
</feature>
<evidence type="ECO:0000256" key="6">
    <source>
        <dbReference type="ARBA" id="ARBA00023136"/>
    </source>
</evidence>
<feature type="transmembrane region" description="Helical" evidence="8">
    <location>
        <begin position="122"/>
        <end position="140"/>
    </location>
</feature>
<comment type="subcellular location">
    <subcellularLocation>
        <location evidence="1">Membrane</location>
        <topology evidence="1">Multi-pass membrane protein</topology>
    </subcellularLocation>
</comment>
<evidence type="ECO:0000313" key="10">
    <source>
        <dbReference type="EMBL" id="MBI9116196.1"/>
    </source>
</evidence>
<dbReference type="NCBIfam" id="TIGR03025">
    <property type="entry name" value="EPS_sugtrans"/>
    <property type="match status" value="1"/>
</dbReference>
<dbReference type="GO" id="GO:0016780">
    <property type="term" value="F:phosphotransferase activity, for other substituted phosphate groups"/>
    <property type="evidence" value="ECO:0007669"/>
    <property type="project" value="TreeGrafter"/>
</dbReference>
<dbReference type="Proteomes" id="UP000602087">
    <property type="component" value="Unassembled WGS sequence"/>
</dbReference>
<feature type="transmembrane region" description="Helical" evidence="8">
    <location>
        <begin position="161"/>
        <end position="177"/>
    </location>
</feature>
<dbReference type="Pfam" id="PF13727">
    <property type="entry name" value="CoA_binding_3"/>
    <property type="match status" value="1"/>
</dbReference>
<feature type="transmembrane region" description="Helical" evidence="8">
    <location>
        <begin position="183"/>
        <end position="203"/>
    </location>
</feature>
<sequence length="545" mass="59787">MDGPLGVCARSLAVIVGTAPVAASGRRGRTVVQARGSLMQEMYESGSSTTTVDWPRQPGAGASEQEDGLASGPSGVRWWSAYAVRVLITDAAAIYVAVFIAYVVRFDGSGTAVVSGDLSPSYLVVSIVLMWAWIASLVVGRTQDRRLVGIGPAEYQRIFAVTWRLFAAVAVVAYMFRMEIGRGYLAIALPLGLLLILLGRLGWRWWLHRKWGAGEMQSRVLVVGHRRKAERLVGELARRSGAGFGVVGVCLPPGEAEDGLVRGLPVLGEMGEAASVAKREKVDAVTVVGSDSLTSETVRSLGWELEGSGIDLALTMELNDVAGPRVLVQPMSALPLVYVDEPRFSGPKYVLKTAFDWLSTLAITLIVSPVLIVLAVLVKLSSPGPVIFRQKRVGLDGSTFEMLKFRSMYQDAEQRLEQLVHENEGNDVMFKMKDDPRVTSVGKRLRRFSLDELPQLFNVLRGDMSLVGPRPPLPREVDQYESHVHRRLLVKPGITGLWQVSGRSDLSWDETVRLDLYYTENWTFFGDILILLRTVRTVLSSSGAY</sequence>
<name>A0A934IE49_9MICO</name>
<keyword evidence="6 8" id="KW-0472">Membrane</keyword>
<evidence type="ECO:0000256" key="2">
    <source>
        <dbReference type="ARBA" id="ARBA00006464"/>
    </source>
</evidence>
<evidence type="ECO:0000256" key="5">
    <source>
        <dbReference type="ARBA" id="ARBA00022989"/>
    </source>
</evidence>
<keyword evidence="11" id="KW-1185">Reference proteome</keyword>